<organism evidence="1 2">
    <name type="scientific">Panagrolaimus sp. JU765</name>
    <dbReference type="NCBI Taxonomy" id="591449"/>
    <lineage>
        <taxon>Eukaryota</taxon>
        <taxon>Metazoa</taxon>
        <taxon>Ecdysozoa</taxon>
        <taxon>Nematoda</taxon>
        <taxon>Chromadorea</taxon>
        <taxon>Rhabditida</taxon>
        <taxon>Tylenchina</taxon>
        <taxon>Panagrolaimomorpha</taxon>
        <taxon>Panagrolaimoidea</taxon>
        <taxon>Panagrolaimidae</taxon>
        <taxon>Panagrolaimus</taxon>
    </lineage>
</organism>
<name>A0AC34QVR9_9BILA</name>
<reference evidence="2" key="1">
    <citation type="submission" date="2022-11" db="UniProtKB">
        <authorList>
            <consortium name="WormBaseParasite"/>
        </authorList>
    </citation>
    <scope>IDENTIFICATION</scope>
</reference>
<accession>A0AC34QVR9</accession>
<proteinExistence type="predicted"/>
<evidence type="ECO:0000313" key="2">
    <source>
        <dbReference type="WBParaSite" id="JU765_v2.g19732.t1"/>
    </source>
</evidence>
<dbReference type="WBParaSite" id="JU765_v2.g19732.t1">
    <property type="protein sequence ID" value="JU765_v2.g19732.t1"/>
    <property type="gene ID" value="JU765_v2.g19732"/>
</dbReference>
<protein>
    <submittedName>
        <fullName evidence="2">C2H2-type domain-containing protein</fullName>
    </submittedName>
</protein>
<dbReference type="Proteomes" id="UP000887576">
    <property type="component" value="Unplaced"/>
</dbReference>
<evidence type="ECO:0000313" key="1">
    <source>
        <dbReference type="Proteomes" id="UP000887576"/>
    </source>
</evidence>
<sequence length="256" mass="27176">MGLSQRVPEGIENDKDDPLGKLVEFSNRFGATVSDSRPDPVDANPMSALFDAANHFMPYSNYPYPQTTNWTSTTMAQNANNGNSPTMWWSALAGAAGCDPTSAWLTNYGSPTTATSGTEAATVAAVSAYGSTYLGSSFPTLPAAGLLPTISPLGSNSAGSGPASSPDSMLRNRSKNPRGGGKASSKTSCECPNCAETARIGLANMPKNRQGIHDCHIPGCQKIYKKASHLKAHLRWHSTERPVKKYMMNQQTKKSA</sequence>